<dbReference type="InterPro" id="IPR029058">
    <property type="entry name" value="AB_hydrolase_fold"/>
</dbReference>
<dbReference type="Pfam" id="PF12697">
    <property type="entry name" value="Abhydrolase_6"/>
    <property type="match status" value="1"/>
</dbReference>
<dbReference type="PANTHER" id="PTHR22946:SF13">
    <property type="entry name" value="ALPHA_BETA HYDROLASE PSOB"/>
    <property type="match status" value="1"/>
</dbReference>
<dbReference type="InterPro" id="IPR000073">
    <property type="entry name" value="AB_hydrolase_1"/>
</dbReference>
<dbReference type="AlphaFoldDB" id="A0A8H6C9N3"/>
<comment type="similarity">
    <text evidence="2">Belongs to the AB hydrolase superfamily. FUS2 hydrolase family.</text>
</comment>
<organism evidence="4 5">
    <name type="scientific">Letharia lupina</name>
    <dbReference type="NCBI Taxonomy" id="560253"/>
    <lineage>
        <taxon>Eukaryota</taxon>
        <taxon>Fungi</taxon>
        <taxon>Dikarya</taxon>
        <taxon>Ascomycota</taxon>
        <taxon>Pezizomycotina</taxon>
        <taxon>Lecanoromycetes</taxon>
        <taxon>OSLEUM clade</taxon>
        <taxon>Lecanoromycetidae</taxon>
        <taxon>Lecanorales</taxon>
        <taxon>Lecanorineae</taxon>
        <taxon>Parmeliaceae</taxon>
        <taxon>Letharia</taxon>
    </lineage>
</organism>
<dbReference type="GeneID" id="59333435"/>
<keyword evidence="1" id="KW-0378">Hydrolase</keyword>
<dbReference type="InterPro" id="IPR050261">
    <property type="entry name" value="FrsA_esterase"/>
</dbReference>
<dbReference type="GO" id="GO:0016787">
    <property type="term" value="F:hydrolase activity"/>
    <property type="evidence" value="ECO:0007669"/>
    <property type="project" value="UniProtKB-KW"/>
</dbReference>
<proteinExistence type="inferred from homology"/>
<dbReference type="RefSeq" id="XP_037148639.1">
    <property type="nucleotide sequence ID" value="XM_037295941.1"/>
</dbReference>
<dbReference type="EMBL" id="JACCJB010000020">
    <property type="protein sequence ID" value="KAF6219204.1"/>
    <property type="molecule type" value="Genomic_DNA"/>
</dbReference>
<protein>
    <recommendedName>
        <fullName evidence="3">AB hydrolase-1 domain-containing protein</fullName>
    </recommendedName>
</protein>
<evidence type="ECO:0000256" key="1">
    <source>
        <dbReference type="ARBA" id="ARBA00022801"/>
    </source>
</evidence>
<evidence type="ECO:0000313" key="5">
    <source>
        <dbReference type="Proteomes" id="UP000593566"/>
    </source>
</evidence>
<keyword evidence="5" id="KW-1185">Reference proteome</keyword>
<dbReference type="Gene3D" id="3.40.50.1820">
    <property type="entry name" value="alpha/beta hydrolase"/>
    <property type="match status" value="1"/>
</dbReference>
<gene>
    <name evidence="4" type="ORF">HO133_005029</name>
</gene>
<feature type="domain" description="AB hydrolase-1" evidence="3">
    <location>
        <begin position="189"/>
        <end position="338"/>
    </location>
</feature>
<name>A0A8H6C9N3_9LECA</name>
<dbReference type="Proteomes" id="UP000593566">
    <property type="component" value="Unassembled WGS sequence"/>
</dbReference>
<dbReference type="Gene3D" id="1.20.1440.110">
    <property type="entry name" value="acylaminoacyl peptidase"/>
    <property type="match status" value="1"/>
</dbReference>
<evidence type="ECO:0000259" key="3">
    <source>
        <dbReference type="Pfam" id="PF12697"/>
    </source>
</evidence>
<reference evidence="4 5" key="1">
    <citation type="journal article" date="2020" name="Genomics">
        <title>Complete, high-quality genomes from long-read metagenomic sequencing of two wolf lichen thalli reveals enigmatic genome architecture.</title>
        <authorList>
            <person name="McKenzie S.K."/>
            <person name="Walston R.F."/>
            <person name="Allen J.L."/>
        </authorList>
    </citation>
    <scope>NUCLEOTIDE SEQUENCE [LARGE SCALE GENOMIC DNA]</scope>
    <source>
        <strain evidence="4">WasteWater1</strain>
    </source>
</reference>
<dbReference type="SUPFAM" id="SSF53474">
    <property type="entry name" value="alpha/beta-Hydrolases"/>
    <property type="match status" value="1"/>
</dbReference>
<accession>A0A8H6C9N3</accession>
<sequence>MYPFFKYSPANHYFEYGWYNFELLRLLGSAPHGGCDVAEFLEAVTQLRPNDALSWQRTFLHQAEKVELLALDARAHGHAAAARNAFLRASNYFRAAQYLHPAAPAAERPHLLAVYERSTACFEAATRLFPHRPRQVAIPYETERGRRVGLPGWLYLPAPSQRLPDRQTPVLICVGGADSTQEELYFLSVAEGPALGYAVLTFDGPGQGLVLRRDGLPMRPDWESVCGPVLDFLRAYAAAHPDIGLDVDAVVLTGQSLGGYLALRGAADPRVKACVAVDSFYDMWDLANARMPGWMVRPWLGGWMGDWFIDWAVHRHGEADVATRYQFALAQGMFGCASPCDTLREMMRYTFKLPSRKGEDEVGKDYLARIKCPVLISGAAADPKSFLPELSTDLLCDNLVNVKEEDKEVWIAKAWSDGGLQAKCGAWSLLQYRTFRFLDEKLGIVRAAADEGNTV</sequence>
<evidence type="ECO:0000313" key="4">
    <source>
        <dbReference type="EMBL" id="KAF6219204.1"/>
    </source>
</evidence>
<evidence type="ECO:0000256" key="2">
    <source>
        <dbReference type="ARBA" id="ARBA00038115"/>
    </source>
</evidence>
<comment type="caution">
    <text evidence="4">The sequence shown here is derived from an EMBL/GenBank/DDBJ whole genome shotgun (WGS) entry which is preliminary data.</text>
</comment>
<dbReference type="PANTHER" id="PTHR22946">
    <property type="entry name" value="DIENELACTONE HYDROLASE DOMAIN-CONTAINING PROTEIN-RELATED"/>
    <property type="match status" value="1"/>
</dbReference>